<dbReference type="NCBIfam" id="TIGR03082">
    <property type="entry name" value="Gneg_AbrB_dup"/>
    <property type="match status" value="1"/>
</dbReference>
<proteinExistence type="predicted"/>
<dbReference type="AlphaFoldDB" id="A0A2R5EVX3"/>
<dbReference type="InterPro" id="IPR017516">
    <property type="entry name" value="AbrB_dup"/>
</dbReference>
<keyword evidence="1" id="KW-0812">Transmembrane</keyword>
<reference evidence="2 3" key="1">
    <citation type="submission" date="2017-08" db="EMBL/GenBank/DDBJ databases">
        <title>Substantial Increase in Enzyme Production by Combined Drug-Resistance Mutations in Paenibacillus agaridevorans.</title>
        <authorList>
            <person name="Tanaka Y."/>
            <person name="Funane K."/>
            <person name="Hosaka T."/>
            <person name="Shiwa Y."/>
            <person name="Fujita N."/>
            <person name="Miyazaki T."/>
            <person name="Yoshikawa H."/>
            <person name="Murakami K."/>
            <person name="Kasahara K."/>
            <person name="Inaoka T."/>
            <person name="Hiraga Y."/>
            <person name="Ochi K."/>
        </authorList>
    </citation>
    <scope>NUCLEOTIDE SEQUENCE [LARGE SCALE GENOMIC DNA]</scope>
    <source>
        <strain evidence="2 3">T-3040</strain>
    </source>
</reference>
<name>A0A2R5EVX3_9BACL</name>
<evidence type="ECO:0000313" key="2">
    <source>
        <dbReference type="EMBL" id="GBG07534.1"/>
    </source>
</evidence>
<comment type="caution">
    <text evidence="2">The sequence shown here is derived from an EMBL/GenBank/DDBJ whole genome shotgun (WGS) entry which is preliminary data.</text>
</comment>
<feature type="transmembrane region" description="Helical" evidence="1">
    <location>
        <begin position="152"/>
        <end position="175"/>
    </location>
</feature>
<organism evidence="2 3">
    <name type="scientific">Paenibacillus agaridevorans</name>
    <dbReference type="NCBI Taxonomy" id="171404"/>
    <lineage>
        <taxon>Bacteria</taxon>
        <taxon>Bacillati</taxon>
        <taxon>Bacillota</taxon>
        <taxon>Bacilli</taxon>
        <taxon>Bacillales</taxon>
        <taxon>Paenibacillaceae</taxon>
        <taxon>Paenibacillus</taxon>
    </lineage>
</organism>
<gene>
    <name evidence="2" type="ORF">PAT3040_02087</name>
</gene>
<dbReference type="GO" id="GO:0010468">
    <property type="term" value="P:regulation of gene expression"/>
    <property type="evidence" value="ECO:0007669"/>
    <property type="project" value="InterPro"/>
</dbReference>
<dbReference type="InterPro" id="IPR007820">
    <property type="entry name" value="AbrB_fam"/>
</dbReference>
<feature type="transmembrane region" description="Helical" evidence="1">
    <location>
        <begin position="20"/>
        <end position="41"/>
    </location>
</feature>
<feature type="transmembrane region" description="Helical" evidence="1">
    <location>
        <begin position="109"/>
        <end position="132"/>
    </location>
</feature>
<feature type="transmembrane region" description="Helical" evidence="1">
    <location>
        <begin position="53"/>
        <end position="72"/>
    </location>
</feature>
<dbReference type="GO" id="GO:0016020">
    <property type="term" value="C:membrane"/>
    <property type="evidence" value="ECO:0007669"/>
    <property type="project" value="InterPro"/>
</dbReference>
<dbReference type="PANTHER" id="PTHR38457">
    <property type="entry name" value="REGULATOR ABRB-RELATED"/>
    <property type="match status" value="1"/>
</dbReference>
<keyword evidence="1" id="KW-1133">Transmembrane helix</keyword>
<dbReference type="PANTHER" id="PTHR38457:SF1">
    <property type="entry name" value="REGULATOR ABRB-RELATED"/>
    <property type="match status" value="1"/>
</dbReference>
<accession>A0A2R5EVX3</accession>
<keyword evidence="1" id="KW-0472">Membrane</keyword>
<sequence>MTFVLLGSTRFKNRFAWNKSLQNAGMMIIAYTMGLSFTATVLHEISRHLPKMLLMTVILVLFSVALAAILTRLTGGDFLTMLMGTVPGGLSQVVLLAQETKGVNVTIVTVMQVMRLMTIIVMVPLLLFSPIVGAKHSNTLAPLAGEMGATTAAGQSILINAALFTLVCVLFAWGWES</sequence>
<dbReference type="Proteomes" id="UP000245202">
    <property type="component" value="Unassembled WGS sequence"/>
</dbReference>
<protein>
    <submittedName>
        <fullName evidence="2">Putative AbrB family transcriptional regulator</fullName>
    </submittedName>
</protein>
<dbReference type="Pfam" id="PF05145">
    <property type="entry name" value="AbrB"/>
    <property type="match status" value="1"/>
</dbReference>
<dbReference type="EMBL" id="BDQX01000098">
    <property type="protein sequence ID" value="GBG07534.1"/>
    <property type="molecule type" value="Genomic_DNA"/>
</dbReference>
<keyword evidence="3" id="KW-1185">Reference proteome</keyword>
<evidence type="ECO:0000313" key="3">
    <source>
        <dbReference type="Proteomes" id="UP000245202"/>
    </source>
</evidence>
<evidence type="ECO:0000256" key="1">
    <source>
        <dbReference type="SAM" id="Phobius"/>
    </source>
</evidence>